<keyword evidence="2" id="KW-1003">Cell membrane</keyword>
<dbReference type="PANTHER" id="PTHR32309:SF13">
    <property type="entry name" value="FERRIC ENTEROBACTIN TRANSPORT PROTEIN FEPE"/>
    <property type="match status" value="1"/>
</dbReference>
<evidence type="ECO:0000256" key="6">
    <source>
        <dbReference type="SAM" id="Coils"/>
    </source>
</evidence>
<feature type="domain" description="Polysaccharide chain length determinant N-terminal" evidence="8">
    <location>
        <begin position="12"/>
        <end position="105"/>
    </location>
</feature>
<evidence type="ECO:0000259" key="8">
    <source>
        <dbReference type="Pfam" id="PF02706"/>
    </source>
</evidence>
<proteinExistence type="predicted"/>
<dbReference type="Pfam" id="PF02706">
    <property type="entry name" value="Wzz"/>
    <property type="match status" value="1"/>
</dbReference>
<dbReference type="SUPFAM" id="SSF52540">
    <property type="entry name" value="P-loop containing nucleoside triphosphate hydrolases"/>
    <property type="match status" value="1"/>
</dbReference>
<evidence type="ECO:0000256" key="5">
    <source>
        <dbReference type="ARBA" id="ARBA00023136"/>
    </source>
</evidence>
<accession>A0ABR9GIL9</accession>
<evidence type="ECO:0000313" key="9">
    <source>
        <dbReference type="EMBL" id="MBE1203514.1"/>
    </source>
</evidence>
<keyword evidence="3 7" id="KW-0812">Transmembrane</keyword>
<comment type="subcellular location">
    <subcellularLocation>
        <location evidence="1">Cell membrane</location>
        <topology evidence="1">Multi-pass membrane protein</topology>
    </subcellularLocation>
</comment>
<evidence type="ECO:0000256" key="7">
    <source>
        <dbReference type="SAM" id="Phobius"/>
    </source>
</evidence>
<evidence type="ECO:0000256" key="1">
    <source>
        <dbReference type="ARBA" id="ARBA00004651"/>
    </source>
</evidence>
<comment type="caution">
    <text evidence="9">The sequence shown here is derived from an EMBL/GenBank/DDBJ whole genome shotgun (WGS) entry which is preliminary data.</text>
</comment>
<keyword evidence="6" id="KW-0175">Coiled coil</keyword>
<dbReference type="NCBIfam" id="TIGR01005">
    <property type="entry name" value="eps_transp_fam"/>
    <property type="match status" value="1"/>
</dbReference>
<dbReference type="InterPro" id="IPR027417">
    <property type="entry name" value="P-loop_NTPase"/>
</dbReference>
<dbReference type="EMBL" id="JACZEP010000001">
    <property type="protein sequence ID" value="MBE1203514.1"/>
    <property type="molecule type" value="Genomic_DNA"/>
</dbReference>
<name>A0ABR9GIL9_9HYPH</name>
<keyword evidence="10" id="KW-1185">Reference proteome</keyword>
<evidence type="ECO:0000313" key="10">
    <source>
        <dbReference type="Proteomes" id="UP000598227"/>
    </source>
</evidence>
<dbReference type="InterPro" id="IPR005700">
    <property type="entry name" value="EPS_ExoP-like"/>
</dbReference>
<sequence length="739" mass="79393">MSGVQSTAGDVDVDLRQLFASLARNWLRLVLFSVAVTALAFVLASLATPQYRAETRLLIETRESVFTRPDGSGENERPILDEEGVTSQVEVIGSTDILKQVAKKLDLASLPEFDAASEMSTISRLLVIAGLKSDPSELPPEERVLKAFREKLTVYRVEKSRVIVIQFSSADPRLAAAVPNAIAEAYLDFQRGSKLESSTEATDWLKPEIADLNKRVKDAEAKVASFRSQSDLLVGQNNSALATQQLSELSSELSRVRASRSAAEATAQSVRQALKGGGSIDAIPEVLSSGLIQRLRERQIQLRTDIADLSTTLLPNHPRIKALNSQLSDLDAQIRSEAEKVLVGLVNEASNADLREKQLVADLNRLKVESGRVSEEEVELRALEREAAAQRALLESYLTRYREAASRQDRNYLPVDARVFSTAIVPSESYFPKIIPIVGAAFVSSLLVMAIFTLLKELFSGRAMRPAAGARVTPVEQVAMPVRRAANLPEEDAPQAWVEEQEPALAVPLADDDGEPLMLVDAQDYVAAAEQPALEAAPAPTHGGISIETAAEKLIAGGAARAIFVSPEGDDAAATAVLVAREVADSGLRVLLLDLTASGAAAGPMLDGGRYPGITNLLASEAQFTDVIRADHYSDCDVMPVGTADPARAMRAADRLPIIMESLTTAYDLVVVECGPADAGEIRRLVGDGTEVLVSFLHHDDEIAYVADGLRAGGYEDVILVTPVGHHLPTTPQPTRSAA</sequence>
<dbReference type="Proteomes" id="UP000598227">
    <property type="component" value="Unassembled WGS sequence"/>
</dbReference>
<protein>
    <submittedName>
        <fullName evidence="9">Chain-length determining protein</fullName>
    </submittedName>
</protein>
<dbReference type="PANTHER" id="PTHR32309">
    <property type="entry name" value="TYROSINE-PROTEIN KINASE"/>
    <property type="match status" value="1"/>
</dbReference>
<gene>
    <name evidence="9" type="ORF">IHE39_04325</name>
</gene>
<evidence type="ECO:0000256" key="3">
    <source>
        <dbReference type="ARBA" id="ARBA00022692"/>
    </source>
</evidence>
<dbReference type="InterPro" id="IPR003856">
    <property type="entry name" value="LPS_length_determ_N"/>
</dbReference>
<feature type="coiled-coil region" evidence="6">
    <location>
        <begin position="366"/>
        <end position="400"/>
    </location>
</feature>
<dbReference type="RefSeq" id="WP_192565614.1">
    <property type="nucleotide sequence ID" value="NZ_JACZEP010000001.1"/>
</dbReference>
<feature type="transmembrane region" description="Helical" evidence="7">
    <location>
        <begin position="26"/>
        <end position="47"/>
    </location>
</feature>
<dbReference type="InterPro" id="IPR050445">
    <property type="entry name" value="Bact_polysacc_biosynth/exp"/>
</dbReference>
<evidence type="ECO:0000256" key="2">
    <source>
        <dbReference type="ARBA" id="ARBA00022475"/>
    </source>
</evidence>
<dbReference type="Gene3D" id="3.40.50.300">
    <property type="entry name" value="P-loop containing nucleotide triphosphate hydrolases"/>
    <property type="match status" value="1"/>
</dbReference>
<keyword evidence="4 7" id="KW-1133">Transmembrane helix</keyword>
<evidence type="ECO:0000256" key="4">
    <source>
        <dbReference type="ARBA" id="ARBA00022989"/>
    </source>
</evidence>
<organism evidence="9 10">
    <name type="scientific">Aminobacter carboxidus</name>
    <dbReference type="NCBI Taxonomy" id="376165"/>
    <lineage>
        <taxon>Bacteria</taxon>
        <taxon>Pseudomonadati</taxon>
        <taxon>Pseudomonadota</taxon>
        <taxon>Alphaproteobacteria</taxon>
        <taxon>Hyphomicrobiales</taxon>
        <taxon>Phyllobacteriaceae</taxon>
        <taxon>Aminobacter</taxon>
    </lineage>
</organism>
<reference evidence="9 10" key="1">
    <citation type="submission" date="2020-09" db="EMBL/GenBank/DDBJ databases">
        <title>Draft Genome Sequence of Aminobacter carboxidus type strain DSM 1086, a soil Gram-negative carboxydobacterium.</title>
        <authorList>
            <person name="Turrini P."/>
            <person name="Tescari M."/>
            <person name="Artuso I."/>
            <person name="Lugli G.A."/>
            <person name="Frangipani E."/>
            <person name="Ventura M."/>
            <person name="Visca P."/>
        </authorList>
    </citation>
    <scope>NUCLEOTIDE SEQUENCE [LARGE SCALE GENOMIC DNA]</scope>
    <source>
        <strain evidence="9 10">DSM 1086</strain>
    </source>
</reference>
<keyword evidence="5 7" id="KW-0472">Membrane</keyword>